<evidence type="ECO:0000259" key="3">
    <source>
        <dbReference type="Pfam" id="PF02563"/>
    </source>
</evidence>
<accession>A0A1M6RLU4</accession>
<dbReference type="STRING" id="1123071.SAMN02745181_3635"/>
<feature type="domain" description="Soluble ligand binding" evidence="4">
    <location>
        <begin position="115"/>
        <end position="163"/>
    </location>
</feature>
<dbReference type="AlphaFoldDB" id="A0A1M6RLU4"/>
<feature type="signal peptide" evidence="2">
    <location>
        <begin position="1"/>
        <end position="22"/>
    </location>
</feature>
<dbReference type="InterPro" id="IPR003715">
    <property type="entry name" value="Poly_export_N"/>
</dbReference>
<evidence type="ECO:0000256" key="2">
    <source>
        <dbReference type="SAM" id="SignalP"/>
    </source>
</evidence>
<organism evidence="5 6">
    <name type="scientific">Rubritalea squalenifaciens DSM 18772</name>
    <dbReference type="NCBI Taxonomy" id="1123071"/>
    <lineage>
        <taxon>Bacteria</taxon>
        <taxon>Pseudomonadati</taxon>
        <taxon>Verrucomicrobiota</taxon>
        <taxon>Verrucomicrobiia</taxon>
        <taxon>Verrucomicrobiales</taxon>
        <taxon>Rubritaleaceae</taxon>
        <taxon>Rubritalea</taxon>
    </lineage>
</organism>
<sequence length="193" mass="20981">MNKLIRSFLLSLLGLLNLSVYAAPITSGEKVTISIYGVPADEKQQINGDYIVSDSGMLYLPMLENGIKASGSSSSTVARRIEAAYKSAQIYTSPRITIITVRDVAESNTIAQKFVTVAGNVKRPGPVQYTEGMTIYEAVAAAGDADPFGAMNRVELLRNGKKYVYNLKTTAHRTLKVYHGDTITVPQKNFIGQ</sequence>
<dbReference type="Pfam" id="PF10531">
    <property type="entry name" value="SLBB"/>
    <property type="match status" value="1"/>
</dbReference>
<feature type="domain" description="Polysaccharide export protein N-terminal" evidence="3">
    <location>
        <begin position="25"/>
        <end position="98"/>
    </location>
</feature>
<dbReference type="PANTHER" id="PTHR33619">
    <property type="entry name" value="POLYSACCHARIDE EXPORT PROTEIN GFCE-RELATED"/>
    <property type="match status" value="1"/>
</dbReference>
<dbReference type="InParanoid" id="A0A1M6RLU4"/>
<dbReference type="InterPro" id="IPR019554">
    <property type="entry name" value="Soluble_ligand-bd"/>
</dbReference>
<proteinExistence type="predicted"/>
<dbReference type="EMBL" id="FQYR01000008">
    <property type="protein sequence ID" value="SHK33399.1"/>
    <property type="molecule type" value="Genomic_DNA"/>
</dbReference>
<keyword evidence="6" id="KW-1185">Reference proteome</keyword>
<dbReference type="GO" id="GO:0015159">
    <property type="term" value="F:polysaccharide transmembrane transporter activity"/>
    <property type="evidence" value="ECO:0007669"/>
    <property type="project" value="InterPro"/>
</dbReference>
<keyword evidence="1 2" id="KW-0732">Signal</keyword>
<dbReference type="OrthoDB" id="9789876at2"/>
<evidence type="ECO:0000313" key="6">
    <source>
        <dbReference type="Proteomes" id="UP000184510"/>
    </source>
</evidence>
<dbReference type="RefSeq" id="WP_143185179.1">
    <property type="nucleotide sequence ID" value="NZ_FQYR01000008.1"/>
</dbReference>
<protein>
    <submittedName>
        <fullName evidence="5">Protein involved in polysaccharide export, contains SLBB domain of the beta-grasp fold</fullName>
    </submittedName>
</protein>
<gene>
    <name evidence="5" type="ORF">SAMN02745181_3635</name>
</gene>
<evidence type="ECO:0000256" key="1">
    <source>
        <dbReference type="ARBA" id="ARBA00022729"/>
    </source>
</evidence>
<reference evidence="5 6" key="1">
    <citation type="submission" date="2016-11" db="EMBL/GenBank/DDBJ databases">
        <authorList>
            <person name="Jaros S."/>
            <person name="Januszkiewicz K."/>
            <person name="Wedrychowicz H."/>
        </authorList>
    </citation>
    <scope>NUCLEOTIDE SEQUENCE [LARGE SCALE GENOMIC DNA]</scope>
    <source>
        <strain evidence="5 6">DSM 18772</strain>
    </source>
</reference>
<dbReference type="Pfam" id="PF02563">
    <property type="entry name" value="Poly_export"/>
    <property type="match status" value="1"/>
</dbReference>
<dbReference type="Gene3D" id="3.10.560.10">
    <property type="entry name" value="Outer membrane lipoprotein wza domain like"/>
    <property type="match status" value="1"/>
</dbReference>
<evidence type="ECO:0000313" key="5">
    <source>
        <dbReference type="EMBL" id="SHK33399.1"/>
    </source>
</evidence>
<evidence type="ECO:0000259" key="4">
    <source>
        <dbReference type="Pfam" id="PF10531"/>
    </source>
</evidence>
<dbReference type="InterPro" id="IPR049712">
    <property type="entry name" value="Poly_export"/>
</dbReference>
<dbReference type="Proteomes" id="UP000184510">
    <property type="component" value="Unassembled WGS sequence"/>
</dbReference>
<name>A0A1M6RLU4_9BACT</name>
<feature type="chain" id="PRO_5013382506" evidence="2">
    <location>
        <begin position="23"/>
        <end position="193"/>
    </location>
</feature>
<dbReference type="PANTHER" id="PTHR33619:SF3">
    <property type="entry name" value="POLYSACCHARIDE EXPORT PROTEIN GFCE-RELATED"/>
    <property type="match status" value="1"/>
</dbReference>